<evidence type="ECO:0000256" key="2">
    <source>
        <dbReference type="ARBA" id="ARBA00008774"/>
    </source>
</evidence>
<dbReference type="InterPro" id="IPR036910">
    <property type="entry name" value="HMG_box_dom_sf"/>
</dbReference>
<sequence>MYAIRMLPSFSNLGRKVSGRPLIISVNYATKRLSIEEKLGFPERPKKPLPPYIDYCQKKFAEFSNVSQKVLPREIIPKFAEEWKLIDKETKTKLMNEYREKLQKYPDALQQYYLSLTEAQRLELETVRNEKDASAQKRKLRLENRKTGKPIRPVNQFGIFVKEVFPKVSAGDSGKPNVQATLKDICKRWKNLTPEEKAPYKLKFEVADQEYQKKLVEWEDEMVRQGKANLVRVRARPILGLDDSKIFSKETERIKKPMKTK</sequence>
<dbReference type="Gene3D" id="1.10.30.10">
    <property type="entry name" value="High mobility group box domain"/>
    <property type="match status" value="2"/>
</dbReference>
<evidence type="ECO:0000256" key="3">
    <source>
        <dbReference type="ARBA" id="ARBA00023125"/>
    </source>
</evidence>
<dbReference type="SMART" id="SM00398">
    <property type="entry name" value="HMG"/>
    <property type="match status" value="2"/>
</dbReference>
<dbReference type="InterPro" id="IPR009071">
    <property type="entry name" value="HMG_box_dom"/>
</dbReference>
<protein>
    <recommendedName>
        <fullName evidence="6">HMG box domain-containing protein</fullName>
    </recommendedName>
</protein>
<dbReference type="GO" id="GO:0005634">
    <property type="term" value="C:nucleus"/>
    <property type="evidence" value="ECO:0007669"/>
    <property type="project" value="UniProtKB-SubCell"/>
</dbReference>
<dbReference type="InterPro" id="IPR050342">
    <property type="entry name" value="HMGB"/>
</dbReference>
<evidence type="ECO:0000313" key="7">
    <source>
        <dbReference type="EMBL" id="EFX83490.1"/>
    </source>
</evidence>
<dbReference type="KEGG" id="dpx:DAPPUDRAFT_301929"/>
<feature type="domain" description="HMG box" evidence="6">
    <location>
        <begin position="150"/>
        <end position="219"/>
    </location>
</feature>
<dbReference type="FunCoup" id="E9GAS8">
    <property type="interactions" value="2342"/>
</dbReference>
<name>E9GAS8_DAPPU</name>
<proteinExistence type="inferred from homology"/>
<reference evidence="7 8" key="1">
    <citation type="journal article" date="2011" name="Science">
        <title>The ecoresponsive genome of Daphnia pulex.</title>
        <authorList>
            <person name="Colbourne J.K."/>
            <person name="Pfrender M.E."/>
            <person name="Gilbert D."/>
            <person name="Thomas W.K."/>
            <person name="Tucker A."/>
            <person name="Oakley T.H."/>
            <person name="Tokishita S."/>
            <person name="Aerts A."/>
            <person name="Arnold G.J."/>
            <person name="Basu M.K."/>
            <person name="Bauer D.J."/>
            <person name="Caceres C.E."/>
            <person name="Carmel L."/>
            <person name="Casola C."/>
            <person name="Choi J.H."/>
            <person name="Detter J.C."/>
            <person name="Dong Q."/>
            <person name="Dusheyko S."/>
            <person name="Eads B.D."/>
            <person name="Frohlich T."/>
            <person name="Geiler-Samerotte K.A."/>
            <person name="Gerlach D."/>
            <person name="Hatcher P."/>
            <person name="Jogdeo S."/>
            <person name="Krijgsveld J."/>
            <person name="Kriventseva E.V."/>
            <person name="Kultz D."/>
            <person name="Laforsch C."/>
            <person name="Lindquist E."/>
            <person name="Lopez J."/>
            <person name="Manak J.R."/>
            <person name="Muller J."/>
            <person name="Pangilinan J."/>
            <person name="Patwardhan R.P."/>
            <person name="Pitluck S."/>
            <person name="Pritham E.J."/>
            <person name="Rechtsteiner A."/>
            <person name="Rho M."/>
            <person name="Rogozin I.B."/>
            <person name="Sakarya O."/>
            <person name="Salamov A."/>
            <person name="Schaack S."/>
            <person name="Shapiro H."/>
            <person name="Shiga Y."/>
            <person name="Skalitzky C."/>
            <person name="Smith Z."/>
            <person name="Souvorov A."/>
            <person name="Sung W."/>
            <person name="Tang Z."/>
            <person name="Tsuchiya D."/>
            <person name="Tu H."/>
            <person name="Vos H."/>
            <person name="Wang M."/>
            <person name="Wolf Y.I."/>
            <person name="Yamagata H."/>
            <person name="Yamada T."/>
            <person name="Ye Y."/>
            <person name="Shaw J.R."/>
            <person name="Andrews J."/>
            <person name="Crease T.J."/>
            <person name="Tang H."/>
            <person name="Lucas S.M."/>
            <person name="Robertson H.M."/>
            <person name="Bork P."/>
            <person name="Koonin E.V."/>
            <person name="Zdobnov E.M."/>
            <person name="Grigoriev I.V."/>
            <person name="Lynch M."/>
            <person name="Boore J.L."/>
        </authorList>
    </citation>
    <scope>NUCLEOTIDE SEQUENCE [LARGE SCALE GENOMIC DNA]</scope>
</reference>
<dbReference type="InParanoid" id="E9GAS8"/>
<accession>E9GAS8</accession>
<evidence type="ECO:0000313" key="8">
    <source>
        <dbReference type="Proteomes" id="UP000000305"/>
    </source>
</evidence>
<feature type="DNA-binding region" description="HMG box" evidence="5">
    <location>
        <begin position="150"/>
        <end position="219"/>
    </location>
</feature>
<dbReference type="PhylomeDB" id="E9GAS8"/>
<dbReference type="eggNOG" id="KOG0381">
    <property type="taxonomic scope" value="Eukaryota"/>
</dbReference>
<dbReference type="PROSITE" id="PS50118">
    <property type="entry name" value="HMG_BOX_2"/>
    <property type="match status" value="2"/>
</dbReference>
<dbReference type="PANTHER" id="PTHR48112">
    <property type="entry name" value="HIGH MOBILITY GROUP PROTEIN DSP1"/>
    <property type="match status" value="1"/>
</dbReference>
<feature type="domain" description="HMG box" evidence="6">
    <location>
        <begin position="45"/>
        <end position="113"/>
    </location>
</feature>
<feature type="DNA-binding region" description="HMG box" evidence="5">
    <location>
        <begin position="45"/>
        <end position="113"/>
    </location>
</feature>
<keyword evidence="3 5" id="KW-0238">DNA-binding</keyword>
<dbReference type="OrthoDB" id="5550281at2759"/>
<dbReference type="HOGENOM" id="CLU_083132_2_0_1"/>
<evidence type="ECO:0000256" key="1">
    <source>
        <dbReference type="ARBA" id="ARBA00004123"/>
    </source>
</evidence>
<dbReference type="Pfam" id="PF00505">
    <property type="entry name" value="HMG_box"/>
    <property type="match status" value="1"/>
</dbReference>
<dbReference type="AlphaFoldDB" id="E9GAS8"/>
<dbReference type="GO" id="GO:0003677">
    <property type="term" value="F:DNA binding"/>
    <property type="evidence" value="ECO:0007669"/>
    <property type="project" value="UniProtKB-UniRule"/>
</dbReference>
<dbReference type="SUPFAM" id="SSF47095">
    <property type="entry name" value="HMG-box"/>
    <property type="match status" value="2"/>
</dbReference>
<evidence type="ECO:0000256" key="5">
    <source>
        <dbReference type="PROSITE-ProRule" id="PRU00267"/>
    </source>
</evidence>
<dbReference type="STRING" id="6669.E9GAS8"/>
<dbReference type="OMA" id="KTINESW"/>
<dbReference type="Proteomes" id="UP000000305">
    <property type="component" value="Unassembled WGS sequence"/>
</dbReference>
<dbReference type="EMBL" id="GL732537">
    <property type="protein sequence ID" value="EFX83490.1"/>
    <property type="molecule type" value="Genomic_DNA"/>
</dbReference>
<evidence type="ECO:0000256" key="4">
    <source>
        <dbReference type="ARBA" id="ARBA00023242"/>
    </source>
</evidence>
<comment type="similarity">
    <text evidence="2">Belongs to the HMGB family.</text>
</comment>
<keyword evidence="8" id="KW-1185">Reference proteome</keyword>
<gene>
    <name evidence="7" type="ORF">DAPPUDRAFT_301929</name>
</gene>
<organism evidence="7 8">
    <name type="scientific">Daphnia pulex</name>
    <name type="common">Water flea</name>
    <dbReference type="NCBI Taxonomy" id="6669"/>
    <lineage>
        <taxon>Eukaryota</taxon>
        <taxon>Metazoa</taxon>
        <taxon>Ecdysozoa</taxon>
        <taxon>Arthropoda</taxon>
        <taxon>Crustacea</taxon>
        <taxon>Branchiopoda</taxon>
        <taxon>Diplostraca</taxon>
        <taxon>Cladocera</taxon>
        <taxon>Anomopoda</taxon>
        <taxon>Daphniidae</taxon>
        <taxon>Daphnia</taxon>
    </lineage>
</organism>
<keyword evidence="4 5" id="KW-0539">Nucleus</keyword>
<evidence type="ECO:0000259" key="6">
    <source>
        <dbReference type="PROSITE" id="PS50118"/>
    </source>
</evidence>
<comment type="subcellular location">
    <subcellularLocation>
        <location evidence="1">Nucleus</location>
    </subcellularLocation>
</comment>
<dbReference type="PANTHER" id="PTHR48112:SF32">
    <property type="entry name" value="HIGH MOBILITY GROUP PROTEIN B3"/>
    <property type="match status" value="1"/>
</dbReference>